<comment type="catalytic activity">
    <reaction evidence="6">
        <text>L-aspartate + 2-oxoglutarate = oxaloacetate + L-glutamate</text>
        <dbReference type="Rhea" id="RHEA:21824"/>
        <dbReference type="ChEBI" id="CHEBI:16452"/>
        <dbReference type="ChEBI" id="CHEBI:16810"/>
        <dbReference type="ChEBI" id="CHEBI:29985"/>
        <dbReference type="ChEBI" id="CHEBI:29991"/>
        <dbReference type="EC" id="2.6.1.1"/>
    </reaction>
</comment>
<keyword evidence="8" id="KW-0732">Signal</keyword>
<evidence type="ECO:0000256" key="4">
    <source>
        <dbReference type="ARBA" id="ARBA00022679"/>
    </source>
</evidence>
<sequence length="295" mass="32592">MSFPYPTCLMLMLDLLVVGEGVLAIEFDQSRRSIVLCEDEKQAVVVKSQLQQLARPMYKTPFVHGALIVSTILSSPGLKEPVAAGSQVNCNKIAGPMSDNRLVHGALIVSTILSSPDLKSTWFEGTQAKSPPLLFGSSDQPYAENETNDSPIEQVRNTIPIMDDPLPVLTFRTWIFGITTCAFLAFTNEFFFFQQIWLTSTLSNARHSRRLMQSLRVAKQGTSTKSIPLRILLTKNEEDRHLPHGGSADSAVAENEVVQEEDSAVNSKTDLADNAPKIPDDQFSDIELMELLLPD</sequence>
<dbReference type="AlphaFoldDB" id="A0A835HSM4"/>
<protein>
    <submittedName>
        <fullName evidence="9">Uncharacterized protein</fullName>
    </submittedName>
</protein>
<evidence type="ECO:0000256" key="5">
    <source>
        <dbReference type="ARBA" id="ARBA00022898"/>
    </source>
</evidence>
<comment type="cofactor">
    <cofactor evidence="1">
        <name>pyridoxal 5'-phosphate</name>
        <dbReference type="ChEBI" id="CHEBI:597326"/>
    </cofactor>
</comment>
<dbReference type="GO" id="GO:0004069">
    <property type="term" value="F:L-aspartate:2-oxoglutarate aminotransferase activity"/>
    <property type="evidence" value="ECO:0007669"/>
    <property type="project" value="TreeGrafter"/>
</dbReference>
<organism evidence="9 10">
    <name type="scientific">Coptis chinensis</name>
    <dbReference type="NCBI Taxonomy" id="261450"/>
    <lineage>
        <taxon>Eukaryota</taxon>
        <taxon>Viridiplantae</taxon>
        <taxon>Streptophyta</taxon>
        <taxon>Embryophyta</taxon>
        <taxon>Tracheophyta</taxon>
        <taxon>Spermatophyta</taxon>
        <taxon>Magnoliopsida</taxon>
        <taxon>Ranunculales</taxon>
        <taxon>Ranunculaceae</taxon>
        <taxon>Coptidoideae</taxon>
        <taxon>Coptis</taxon>
    </lineage>
</organism>
<dbReference type="EMBL" id="JADFTS010000006">
    <property type="protein sequence ID" value="KAF9603692.1"/>
    <property type="molecule type" value="Genomic_DNA"/>
</dbReference>
<reference evidence="9 10" key="1">
    <citation type="submission" date="2020-10" db="EMBL/GenBank/DDBJ databases">
        <title>The Coptis chinensis genome and diversification of protoberbering-type alkaloids.</title>
        <authorList>
            <person name="Wang B."/>
            <person name="Shu S."/>
            <person name="Song C."/>
            <person name="Liu Y."/>
        </authorList>
    </citation>
    <scope>NUCLEOTIDE SEQUENCE [LARGE SCALE GENOMIC DNA]</scope>
    <source>
        <strain evidence="9">HL-2020</strain>
        <tissue evidence="9">Leaf</tissue>
    </source>
</reference>
<evidence type="ECO:0000256" key="6">
    <source>
        <dbReference type="ARBA" id="ARBA00049185"/>
    </source>
</evidence>
<dbReference type="Proteomes" id="UP000631114">
    <property type="component" value="Unassembled WGS sequence"/>
</dbReference>
<gene>
    <name evidence="9" type="ORF">IFM89_037455</name>
</gene>
<evidence type="ECO:0000256" key="3">
    <source>
        <dbReference type="ARBA" id="ARBA00022576"/>
    </source>
</evidence>
<dbReference type="PANTHER" id="PTHR11879:SF54">
    <property type="entry name" value="ASPARTATE AMINOTRANSFERASE, MITOCHONDRIAL"/>
    <property type="match status" value="1"/>
</dbReference>
<name>A0A835HSM4_9MAGN</name>
<dbReference type="Gene3D" id="3.40.640.10">
    <property type="entry name" value="Type I PLP-dependent aspartate aminotransferase-like (Major domain)"/>
    <property type="match status" value="1"/>
</dbReference>
<evidence type="ECO:0000256" key="2">
    <source>
        <dbReference type="ARBA" id="ARBA00011738"/>
    </source>
</evidence>
<evidence type="ECO:0000256" key="8">
    <source>
        <dbReference type="SAM" id="SignalP"/>
    </source>
</evidence>
<proteinExistence type="predicted"/>
<accession>A0A835HSM4</accession>
<feature type="region of interest" description="Disordered" evidence="7">
    <location>
        <begin position="238"/>
        <end position="280"/>
    </location>
</feature>
<keyword evidence="10" id="KW-1185">Reference proteome</keyword>
<evidence type="ECO:0000256" key="1">
    <source>
        <dbReference type="ARBA" id="ARBA00001933"/>
    </source>
</evidence>
<evidence type="ECO:0000313" key="10">
    <source>
        <dbReference type="Proteomes" id="UP000631114"/>
    </source>
</evidence>
<comment type="subunit">
    <text evidence="2">Homodimer.</text>
</comment>
<feature type="signal peptide" evidence="8">
    <location>
        <begin position="1"/>
        <end position="24"/>
    </location>
</feature>
<dbReference type="PANTHER" id="PTHR11879">
    <property type="entry name" value="ASPARTATE AMINOTRANSFERASE"/>
    <property type="match status" value="1"/>
</dbReference>
<keyword evidence="3" id="KW-0032">Aminotransferase</keyword>
<evidence type="ECO:0000313" key="9">
    <source>
        <dbReference type="EMBL" id="KAF9603692.1"/>
    </source>
</evidence>
<dbReference type="GO" id="GO:0005739">
    <property type="term" value="C:mitochondrion"/>
    <property type="evidence" value="ECO:0007669"/>
    <property type="project" value="TreeGrafter"/>
</dbReference>
<feature type="chain" id="PRO_5032348615" evidence="8">
    <location>
        <begin position="25"/>
        <end position="295"/>
    </location>
</feature>
<dbReference type="InterPro" id="IPR015421">
    <property type="entry name" value="PyrdxlP-dep_Trfase_major"/>
</dbReference>
<dbReference type="InterPro" id="IPR000796">
    <property type="entry name" value="Asp_trans"/>
</dbReference>
<dbReference type="GO" id="GO:0006520">
    <property type="term" value="P:amino acid metabolic process"/>
    <property type="evidence" value="ECO:0007669"/>
    <property type="project" value="InterPro"/>
</dbReference>
<evidence type="ECO:0000256" key="7">
    <source>
        <dbReference type="SAM" id="MobiDB-lite"/>
    </source>
</evidence>
<keyword evidence="5" id="KW-0663">Pyridoxal phosphate</keyword>
<keyword evidence="4" id="KW-0808">Transferase</keyword>
<comment type="caution">
    <text evidence="9">The sequence shown here is derived from an EMBL/GenBank/DDBJ whole genome shotgun (WGS) entry which is preliminary data.</text>
</comment>